<proteinExistence type="inferred from homology"/>
<evidence type="ECO:0000313" key="6">
    <source>
        <dbReference type="EMBL" id="KLV25854.1"/>
    </source>
</evidence>
<dbReference type="InterPro" id="IPR006225">
    <property type="entry name" value="PsdUridine_synth_RluC/D"/>
</dbReference>
<gene>
    <name evidence="6" type="ORF">ABW02_13555</name>
</gene>
<dbReference type="InterPro" id="IPR020103">
    <property type="entry name" value="PsdUridine_synth_cat_dom_sf"/>
</dbReference>
<evidence type="ECO:0000256" key="3">
    <source>
        <dbReference type="PIRSR" id="PIRSR606225-1"/>
    </source>
</evidence>
<keyword evidence="4" id="KW-0413">Isomerase</keyword>
<dbReference type="GO" id="GO:0009982">
    <property type="term" value="F:pseudouridine synthase activity"/>
    <property type="evidence" value="ECO:0007669"/>
    <property type="project" value="InterPro"/>
</dbReference>
<reference evidence="6 7" key="1">
    <citation type="submission" date="2015-05" db="EMBL/GenBank/DDBJ databases">
        <title>Whole genome sequence and identification of bacterial endophytes from Costus igneus.</title>
        <authorList>
            <person name="Lee Y.P."/>
            <person name="Gan H.M."/>
            <person name="Eng W."/>
            <person name="Wheatley M.S."/>
            <person name="Caraballo A."/>
            <person name="Polter S."/>
            <person name="Savka M.A."/>
            <person name="Hudson A.O."/>
        </authorList>
    </citation>
    <scope>NUCLEOTIDE SEQUENCE [LARGE SCALE GENOMIC DNA]</scope>
    <source>
        <strain evidence="6 7">RIT379</strain>
    </source>
</reference>
<protein>
    <recommendedName>
        <fullName evidence="4">Pseudouridine synthase</fullName>
        <ecNumber evidence="4">5.4.99.-</ecNumber>
    </recommendedName>
</protein>
<dbReference type="GO" id="GO:0000455">
    <property type="term" value="P:enzyme-directed rRNA pseudouridine synthesis"/>
    <property type="evidence" value="ECO:0007669"/>
    <property type="project" value="TreeGrafter"/>
</dbReference>
<comment type="similarity">
    <text evidence="2 4">Belongs to the pseudouridine synthase RluA family.</text>
</comment>
<dbReference type="PANTHER" id="PTHR21600:SF71">
    <property type="entry name" value="PSEUDOURIDINE SYNTHASE"/>
    <property type="match status" value="1"/>
</dbReference>
<evidence type="ECO:0000256" key="2">
    <source>
        <dbReference type="ARBA" id="ARBA00010876"/>
    </source>
</evidence>
<keyword evidence="7" id="KW-1185">Reference proteome</keyword>
<dbReference type="Gene3D" id="3.30.2350.10">
    <property type="entry name" value="Pseudouridine synthase"/>
    <property type="match status" value="1"/>
</dbReference>
<name>A0A0J1IIU2_NIACI</name>
<evidence type="ECO:0000256" key="4">
    <source>
        <dbReference type="RuleBase" id="RU362028"/>
    </source>
</evidence>
<dbReference type="PROSITE" id="PS01129">
    <property type="entry name" value="PSI_RLU"/>
    <property type="match status" value="1"/>
</dbReference>
<comment type="function">
    <text evidence="4">Responsible for synthesis of pseudouridine from uracil.</text>
</comment>
<dbReference type="PATRIC" id="fig|1397.4.peg.844"/>
<comment type="caution">
    <text evidence="6">The sequence shown here is derived from an EMBL/GenBank/DDBJ whole genome shotgun (WGS) entry which is preliminary data.</text>
</comment>
<dbReference type="Proteomes" id="UP000036045">
    <property type="component" value="Unassembled WGS sequence"/>
</dbReference>
<dbReference type="PANTHER" id="PTHR21600">
    <property type="entry name" value="MITOCHONDRIAL RNA PSEUDOURIDINE SYNTHASE"/>
    <property type="match status" value="1"/>
</dbReference>
<dbReference type="GO" id="GO:0003723">
    <property type="term" value="F:RNA binding"/>
    <property type="evidence" value="ECO:0007669"/>
    <property type="project" value="InterPro"/>
</dbReference>
<sequence>MLFEKKGDWLLLKIPLQWEGLSIEEFFSRVLLASKKQIHLFKMEKKVQLNNQNVPWNSLLKQEDILKIKLFQQQPNDIIPTYMDLTILYEDDFLLVVNKPDSIDTHPHSSEDTSSLLNGVAYYLLLSGEERQLKHIHRLDRDTTGCILFAKHDLVANMLDSLLRERKIKRTYIALIEGVLSQKSGTINKPIGKDRHHGSRRRISETGQQAITHFKRIKRLPSEELTLISCSLDTGRTHQIRVHLSSIKHPLAGDSLYGGKPLFHRQALHAAKLQFTHPISQEQITVFAPPLDTPPIFPDEDWEAILN</sequence>
<dbReference type="InterPro" id="IPR006145">
    <property type="entry name" value="PsdUridine_synth_RsuA/RluA"/>
</dbReference>
<dbReference type="InterPro" id="IPR050188">
    <property type="entry name" value="RluA_PseudoU_synthase"/>
</dbReference>
<organism evidence="6 7">
    <name type="scientific">Niallia circulans</name>
    <name type="common">Bacillus circulans</name>
    <dbReference type="NCBI Taxonomy" id="1397"/>
    <lineage>
        <taxon>Bacteria</taxon>
        <taxon>Bacillati</taxon>
        <taxon>Bacillota</taxon>
        <taxon>Bacilli</taxon>
        <taxon>Bacillales</taxon>
        <taxon>Bacillaceae</taxon>
        <taxon>Niallia</taxon>
    </lineage>
</organism>
<dbReference type="RefSeq" id="WP_047942749.1">
    <property type="nucleotide sequence ID" value="NZ_JBCLPU010000008.1"/>
</dbReference>
<dbReference type="SUPFAM" id="SSF55120">
    <property type="entry name" value="Pseudouridine synthase"/>
    <property type="match status" value="1"/>
</dbReference>
<dbReference type="AlphaFoldDB" id="A0A0J1IIU2"/>
<dbReference type="GO" id="GO:0140098">
    <property type="term" value="F:catalytic activity, acting on RNA"/>
    <property type="evidence" value="ECO:0007669"/>
    <property type="project" value="UniProtKB-ARBA"/>
</dbReference>
<dbReference type="EMBL" id="LDPH01000012">
    <property type="protein sequence ID" value="KLV25854.1"/>
    <property type="molecule type" value="Genomic_DNA"/>
</dbReference>
<comment type="catalytic activity">
    <reaction evidence="1 4">
        <text>a uridine in RNA = a pseudouridine in RNA</text>
        <dbReference type="Rhea" id="RHEA:48348"/>
        <dbReference type="Rhea" id="RHEA-COMP:12068"/>
        <dbReference type="Rhea" id="RHEA-COMP:12069"/>
        <dbReference type="ChEBI" id="CHEBI:65314"/>
        <dbReference type="ChEBI" id="CHEBI:65315"/>
    </reaction>
</comment>
<dbReference type="Pfam" id="PF00849">
    <property type="entry name" value="PseudoU_synth_2"/>
    <property type="match status" value="1"/>
</dbReference>
<evidence type="ECO:0000256" key="1">
    <source>
        <dbReference type="ARBA" id="ARBA00000073"/>
    </source>
</evidence>
<feature type="domain" description="Pseudouridine synthase RsuA/RluA-like" evidence="5">
    <location>
        <begin position="94"/>
        <end position="246"/>
    </location>
</feature>
<accession>A0A0J1IIU2</accession>
<dbReference type="CDD" id="cd02869">
    <property type="entry name" value="PseudoU_synth_RluA_like"/>
    <property type="match status" value="1"/>
</dbReference>
<dbReference type="OrthoDB" id="9807829at2"/>
<feature type="active site" evidence="3">
    <location>
        <position position="140"/>
    </location>
</feature>
<evidence type="ECO:0000259" key="5">
    <source>
        <dbReference type="Pfam" id="PF00849"/>
    </source>
</evidence>
<dbReference type="InterPro" id="IPR006224">
    <property type="entry name" value="PsdUridine_synth_RluA-like_CS"/>
</dbReference>
<dbReference type="EC" id="5.4.99.-" evidence="4"/>
<evidence type="ECO:0000313" key="7">
    <source>
        <dbReference type="Proteomes" id="UP000036045"/>
    </source>
</evidence>
<dbReference type="NCBIfam" id="TIGR00005">
    <property type="entry name" value="rluA_subfam"/>
    <property type="match status" value="1"/>
</dbReference>